<proteinExistence type="predicted"/>
<dbReference type="AlphaFoldDB" id="A0AAN9RKI1"/>
<sequence>MVSQIKVWFARAGFVGQGSVGAKVIRLLIALEKQNLNHVTCWVWFQEILTDPDQFVLMTNSHISNTGVNLGYTSSWRCVETLGDYLSERNIMGICKYIRVSLEEVLTTPTSDAKIHTQQLSRSD</sequence>
<reference evidence="2 3" key="1">
    <citation type="submission" date="2024-01" db="EMBL/GenBank/DDBJ databases">
        <title>The genomes of 5 underutilized Papilionoideae crops provide insights into root nodulation and disease resistanc.</title>
        <authorList>
            <person name="Jiang F."/>
        </authorList>
    </citation>
    <scope>NUCLEOTIDE SEQUENCE [LARGE SCALE GENOMIC DNA]</scope>
    <source>
        <strain evidence="2">JINMINGXINNONG_FW02</strain>
        <tissue evidence="2">Leaves</tissue>
    </source>
</reference>
<accession>A0AAN9RKI1</accession>
<dbReference type="Proteomes" id="UP001374584">
    <property type="component" value="Unassembled WGS sequence"/>
</dbReference>
<evidence type="ECO:0000259" key="1">
    <source>
        <dbReference type="SMART" id="SM01097"/>
    </source>
</evidence>
<dbReference type="InterPro" id="IPR036480">
    <property type="entry name" value="CarbP_synth_ssu_N_sf"/>
</dbReference>
<evidence type="ECO:0000313" key="3">
    <source>
        <dbReference type="Proteomes" id="UP001374584"/>
    </source>
</evidence>
<gene>
    <name evidence="2" type="ORF">VNO80_11491</name>
</gene>
<feature type="domain" description="Carbamoyl-phosphate synthase small subunit N-terminal" evidence="1">
    <location>
        <begin position="25"/>
        <end position="101"/>
    </location>
</feature>
<evidence type="ECO:0000313" key="2">
    <source>
        <dbReference type="EMBL" id="KAK7369453.1"/>
    </source>
</evidence>
<name>A0AAN9RKI1_PHACN</name>
<dbReference type="SUPFAM" id="SSF52021">
    <property type="entry name" value="Carbamoyl phosphate synthetase, small subunit N-terminal domain"/>
    <property type="match status" value="1"/>
</dbReference>
<dbReference type="InterPro" id="IPR002474">
    <property type="entry name" value="CarbamoylP_synth_ssu_N"/>
</dbReference>
<dbReference type="EMBL" id="JAYMYR010000004">
    <property type="protein sequence ID" value="KAK7369453.1"/>
    <property type="molecule type" value="Genomic_DNA"/>
</dbReference>
<protein>
    <recommendedName>
        <fullName evidence="1">Carbamoyl-phosphate synthase small subunit N-terminal domain-containing protein</fullName>
    </recommendedName>
</protein>
<organism evidence="2 3">
    <name type="scientific">Phaseolus coccineus</name>
    <name type="common">Scarlet runner bean</name>
    <name type="synonym">Phaseolus multiflorus</name>
    <dbReference type="NCBI Taxonomy" id="3886"/>
    <lineage>
        <taxon>Eukaryota</taxon>
        <taxon>Viridiplantae</taxon>
        <taxon>Streptophyta</taxon>
        <taxon>Embryophyta</taxon>
        <taxon>Tracheophyta</taxon>
        <taxon>Spermatophyta</taxon>
        <taxon>Magnoliopsida</taxon>
        <taxon>eudicotyledons</taxon>
        <taxon>Gunneridae</taxon>
        <taxon>Pentapetalae</taxon>
        <taxon>rosids</taxon>
        <taxon>fabids</taxon>
        <taxon>Fabales</taxon>
        <taxon>Fabaceae</taxon>
        <taxon>Papilionoideae</taxon>
        <taxon>50 kb inversion clade</taxon>
        <taxon>NPAAA clade</taxon>
        <taxon>indigoferoid/millettioid clade</taxon>
        <taxon>Phaseoleae</taxon>
        <taxon>Phaseolus</taxon>
    </lineage>
</organism>
<dbReference type="SMART" id="SM01097">
    <property type="entry name" value="CPSase_sm_chain"/>
    <property type="match status" value="1"/>
</dbReference>
<comment type="caution">
    <text evidence="2">The sequence shown here is derived from an EMBL/GenBank/DDBJ whole genome shotgun (WGS) entry which is preliminary data.</text>
</comment>
<keyword evidence="3" id="KW-1185">Reference proteome</keyword>